<dbReference type="Proteomes" id="UP000827872">
    <property type="component" value="Linkage Group LG02"/>
</dbReference>
<organism evidence="1 2">
    <name type="scientific">Sphaerodactylus townsendi</name>
    <dbReference type="NCBI Taxonomy" id="933632"/>
    <lineage>
        <taxon>Eukaryota</taxon>
        <taxon>Metazoa</taxon>
        <taxon>Chordata</taxon>
        <taxon>Craniata</taxon>
        <taxon>Vertebrata</taxon>
        <taxon>Euteleostomi</taxon>
        <taxon>Lepidosauria</taxon>
        <taxon>Squamata</taxon>
        <taxon>Bifurcata</taxon>
        <taxon>Gekkota</taxon>
        <taxon>Sphaerodactylidae</taxon>
        <taxon>Sphaerodactylus</taxon>
    </lineage>
</organism>
<reference evidence="1" key="1">
    <citation type="submission" date="2021-08" db="EMBL/GenBank/DDBJ databases">
        <title>The first chromosome-level gecko genome reveals the dynamic sex chromosomes of Neotropical dwarf geckos (Sphaerodactylidae: Sphaerodactylus).</title>
        <authorList>
            <person name="Pinto B.J."/>
            <person name="Keating S.E."/>
            <person name="Gamble T."/>
        </authorList>
    </citation>
    <scope>NUCLEOTIDE SEQUENCE</scope>
    <source>
        <strain evidence="1">TG3544</strain>
    </source>
</reference>
<comment type="caution">
    <text evidence="1">The sequence shown here is derived from an EMBL/GenBank/DDBJ whole genome shotgun (WGS) entry which is preliminary data.</text>
</comment>
<dbReference type="EMBL" id="CM037615">
    <property type="protein sequence ID" value="KAH8014985.1"/>
    <property type="molecule type" value="Genomic_DNA"/>
</dbReference>
<gene>
    <name evidence="1" type="ORF">K3G42_032745</name>
</gene>
<proteinExistence type="predicted"/>
<accession>A0ACB8G6E7</accession>
<name>A0ACB8G6E7_9SAUR</name>
<protein>
    <submittedName>
        <fullName evidence="1">Uncharacterized protein</fullName>
    </submittedName>
</protein>
<keyword evidence="2" id="KW-1185">Reference proteome</keyword>
<evidence type="ECO:0000313" key="1">
    <source>
        <dbReference type="EMBL" id="KAH8014985.1"/>
    </source>
</evidence>
<evidence type="ECO:0000313" key="2">
    <source>
        <dbReference type="Proteomes" id="UP000827872"/>
    </source>
</evidence>
<sequence>MTVAAVEQIAAEVGSVLGRTALASLETKPVACAKKPHLEKALEGSTRSISSSGGYFGHEHNSTKAIPPRKDQVPGNCGVREIALFVEVLAIVTSQIGMSDNFAAIKTDLLDIG</sequence>